<organism evidence="2 3">
    <name type="scientific">Streptomyces lunaelactis</name>
    <dbReference type="NCBI Taxonomy" id="1535768"/>
    <lineage>
        <taxon>Bacteria</taxon>
        <taxon>Bacillati</taxon>
        <taxon>Actinomycetota</taxon>
        <taxon>Actinomycetes</taxon>
        <taxon>Kitasatosporales</taxon>
        <taxon>Streptomycetaceae</taxon>
        <taxon>Streptomyces</taxon>
    </lineage>
</organism>
<keyword evidence="3" id="KW-1185">Reference proteome</keyword>
<gene>
    <name evidence="2" type="ORF">SLUN_16595</name>
</gene>
<dbReference type="RefSeq" id="WP_108149237.1">
    <property type="nucleotide sequence ID" value="NZ_CP026304.1"/>
</dbReference>
<dbReference type="InterPro" id="IPR025843">
    <property type="entry name" value="Actino_peptide"/>
</dbReference>
<proteinExistence type="predicted"/>
<dbReference type="Proteomes" id="UP000244201">
    <property type="component" value="Chromosome"/>
</dbReference>
<name>A0A2R4T335_9ACTN</name>
<dbReference type="NCBIfam" id="TIGR04186">
    <property type="entry name" value="GRASP_targ"/>
    <property type="match status" value="1"/>
</dbReference>
<protein>
    <recommendedName>
        <fullName evidence="4">ATP-grasp-modified RiPP</fullName>
    </recommendedName>
</protein>
<accession>A0A2R4T335</accession>
<dbReference type="EMBL" id="CP026304">
    <property type="protein sequence ID" value="AVZ73560.1"/>
    <property type="molecule type" value="Genomic_DNA"/>
</dbReference>
<dbReference type="KEGG" id="slk:SLUN_16595"/>
<evidence type="ECO:0008006" key="4">
    <source>
        <dbReference type="Google" id="ProtNLM"/>
    </source>
</evidence>
<dbReference type="GeneID" id="55656890"/>
<sequence>MATAVQPWGTSRLALYPNTVELPYTRTELDAASQTTRYFDRSGQPVEMGGHGTSQSTASPTATGADGGGAQPPAPADADSLEDNVPD</sequence>
<feature type="region of interest" description="Disordered" evidence="1">
    <location>
        <begin position="39"/>
        <end position="87"/>
    </location>
</feature>
<dbReference type="Pfam" id="PF14408">
    <property type="entry name" value="Actino_peptide"/>
    <property type="match status" value="1"/>
</dbReference>
<reference evidence="2 3" key="1">
    <citation type="submission" date="2018-01" db="EMBL/GenBank/DDBJ databases">
        <title>Complete genome sequence of Streptomyces lunaelactis MM109T, a Ferroverdin A producer isolated from cave moonmilk deposits.</title>
        <authorList>
            <person name="Naome A."/>
            <person name="Martinet L."/>
            <person name="Maciejewska M."/>
            <person name="Anderssen S."/>
            <person name="Adam D."/>
            <person name="Tenconi E."/>
            <person name="Deflandre B."/>
            <person name="Arguelles-Arias A."/>
            <person name="Calusinska M."/>
            <person name="Copieters W."/>
            <person name="Karim L."/>
            <person name="Hanikenne M."/>
            <person name="Baurain D."/>
            <person name="van Wezel G."/>
            <person name="Smargiasso N."/>
            <person name="de Pauw E."/>
            <person name="Delfosse P."/>
            <person name="Rigali S."/>
        </authorList>
    </citation>
    <scope>NUCLEOTIDE SEQUENCE [LARGE SCALE GENOMIC DNA]</scope>
    <source>
        <strain evidence="2 3">MM109</strain>
    </source>
</reference>
<evidence type="ECO:0000313" key="2">
    <source>
        <dbReference type="EMBL" id="AVZ73560.1"/>
    </source>
</evidence>
<dbReference type="OrthoDB" id="3831512at2"/>
<dbReference type="InterPro" id="IPR026496">
    <property type="entry name" value="GRASP_targ"/>
</dbReference>
<dbReference type="AlphaFoldDB" id="A0A2R4T335"/>
<evidence type="ECO:0000256" key="1">
    <source>
        <dbReference type="SAM" id="MobiDB-lite"/>
    </source>
</evidence>
<evidence type="ECO:0000313" key="3">
    <source>
        <dbReference type="Proteomes" id="UP000244201"/>
    </source>
</evidence>